<gene>
    <name evidence="1" type="ORF">KDD93_03535</name>
</gene>
<proteinExistence type="predicted"/>
<reference evidence="1 2" key="1">
    <citation type="submission" date="2021-04" db="EMBL/GenBank/DDBJ databases">
        <title>Molecular and phenotypic characterization and identification of bacterial isolates recovered from the Anatolian ground squirrels (Spermophilus xanthoprymnus) and which have the potential to form a new species in the Campylobacter genus.</title>
        <authorList>
            <person name="Aydin F."/>
            <person name="Abay S."/>
            <person name="Kayman T."/>
            <person name="Karakaya E."/>
            <person name="Mustak H.K."/>
            <person name="Mustak I.B."/>
            <person name="Bilgin N."/>
            <person name="Duzler A."/>
            <person name="Sahin O."/>
            <person name="Guran O."/>
            <person name="Saticioglu I.B."/>
        </authorList>
    </citation>
    <scope>NUCLEOTIDE SEQUENCE [LARGE SCALE GENOMIC DNA]</scope>
    <source>
        <strain evidence="2">faydin-G24</strain>
    </source>
</reference>
<accession>A0ABS5HH92</accession>
<comment type="caution">
    <text evidence="1">The sequence shown here is derived from an EMBL/GenBank/DDBJ whole genome shotgun (WGS) entry which is preliminary data.</text>
</comment>
<dbReference type="Proteomes" id="UP000682951">
    <property type="component" value="Unassembled WGS sequence"/>
</dbReference>
<keyword evidence="2" id="KW-1185">Reference proteome</keyword>
<organism evidence="1 2">
    <name type="scientific">Campylobacter anatolicus</name>
    <dbReference type="NCBI Taxonomy" id="2829105"/>
    <lineage>
        <taxon>Bacteria</taxon>
        <taxon>Pseudomonadati</taxon>
        <taxon>Campylobacterota</taxon>
        <taxon>Epsilonproteobacteria</taxon>
        <taxon>Campylobacterales</taxon>
        <taxon>Campylobacteraceae</taxon>
        <taxon>Campylobacter</taxon>
    </lineage>
</organism>
<evidence type="ECO:0000313" key="2">
    <source>
        <dbReference type="Proteomes" id="UP000682951"/>
    </source>
</evidence>
<name>A0ABS5HH92_9BACT</name>
<sequence>MRDLEKARKNLEHSGVLYDIEMLGENLSLLGCFDKADGVMDWAKIGEIISFIGREIYSKVKFIQKELELD</sequence>
<evidence type="ECO:0000313" key="1">
    <source>
        <dbReference type="EMBL" id="MBR8463645.1"/>
    </source>
</evidence>
<dbReference type="EMBL" id="JAGSSW010000002">
    <property type="protein sequence ID" value="MBR8463645.1"/>
    <property type="molecule type" value="Genomic_DNA"/>
</dbReference>
<dbReference type="RefSeq" id="WP_212141740.1">
    <property type="nucleotide sequence ID" value="NZ_JAGSSW010000002.1"/>
</dbReference>
<protein>
    <submittedName>
        <fullName evidence="1">Uncharacterized protein</fullName>
    </submittedName>
</protein>